<gene>
    <name evidence="2" type="ORF">RRU01S_12_00330</name>
</gene>
<dbReference type="PANTHER" id="PTHR39327">
    <property type="match status" value="1"/>
</dbReference>
<evidence type="ECO:0000256" key="1">
    <source>
        <dbReference type="SAM" id="SignalP"/>
    </source>
</evidence>
<name>A0A081CUV4_9HYPH</name>
<dbReference type="AlphaFoldDB" id="A0A081CUV4"/>
<keyword evidence="1" id="KW-0732">Signal</keyword>
<sequence length="204" mass="22646">MKNAPRALALLVAVAAAIFSAASAQADNKGSPAMVTGGITSQPIGHYEFCQKYVSECDIRSKLTPPPRVTEYGWQVIRDVNKDVNATIIAMTDMEVYGKEEVWEYPKTAGDCEDFVLLKRKKLIERGFAVSDLLITVVRKPDGEGHAVLTLRTNDGDFILDNLTDDVKIWTDTNYTYLKRQASFNTGRWVSIEDGRDVLVGALR</sequence>
<evidence type="ECO:0008006" key="4">
    <source>
        <dbReference type="Google" id="ProtNLM"/>
    </source>
</evidence>
<dbReference type="InterPro" id="IPR010319">
    <property type="entry name" value="Transglutaminase-like_Cys_pept"/>
</dbReference>
<evidence type="ECO:0000313" key="2">
    <source>
        <dbReference type="EMBL" id="GAK70450.1"/>
    </source>
</evidence>
<feature type="chain" id="PRO_5001756253" description="Transglutaminase" evidence="1">
    <location>
        <begin position="27"/>
        <end position="204"/>
    </location>
</feature>
<reference evidence="2 3" key="1">
    <citation type="submission" date="2014-08" db="EMBL/GenBank/DDBJ databases">
        <title>Whole genome shotgun sequence of Rhizobium rubi NBRC 13261.</title>
        <authorList>
            <person name="Katano-Makiyama Y."/>
            <person name="Hosoyama A."/>
            <person name="Hashimoto M."/>
            <person name="Hosoyama Y."/>
            <person name="Noguchi M."/>
            <person name="Tsuchikane K."/>
            <person name="Uohara A."/>
            <person name="Ohji S."/>
            <person name="Ichikawa N."/>
            <person name="Kimura A."/>
            <person name="Yamazoe A."/>
            <person name="Fujita N."/>
        </authorList>
    </citation>
    <scope>NUCLEOTIDE SEQUENCE [LARGE SCALE GENOMIC DNA]</scope>
    <source>
        <strain evidence="2 3">NBRC 13261</strain>
    </source>
</reference>
<dbReference type="Gene3D" id="3.10.620.30">
    <property type="match status" value="1"/>
</dbReference>
<dbReference type="Proteomes" id="UP000028701">
    <property type="component" value="Unassembled WGS sequence"/>
</dbReference>
<dbReference type="EMBL" id="BBJU01000012">
    <property type="protein sequence ID" value="GAK70450.1"/>
    <property type="molecule type" value="Genomic_DNA"/>
</dbReference>
<evidence type="ECO:0000313" key="3">
    <source>
        <dbReference type="Proteomes" id="UP000028701"/>
    </source>
</evidence>
<dbReference type="RefSeq" id="WP_045230039.1">
    <property type="nucleotide sequence ID" value="NZ_BBJU01000012.1"/>
</dbReference>
<dbReference type="OrthoDB" id="7206808at2"/>
<accession>A0A081CUV4</accession>
<comment type="caution">
    <text evidence="2">The sequence shown here is derived from an EMBL/GenBank/DDBJ whole genome shotgun (WGS) entry which is preliminary data.</text>
</comment>
<dbReference type="PANTHER" id="PTHR39327:SF1">
    <property type="entry name" value="BLR5470 PROTEIN"/>
    <property type="match status" value="1"/>
</dbReference>
<organism evidence="2 3">
    <name type="scientific">Agrobacterium rubi TR3 = NBRC 13261</name>
    <dbReference type="NCBI Taxonomy" id="1368415"/>
    <lineage>
        <taxon>Bacteria</taxon>
        <taxon>Pseudomonadati</taxon>
        <taxon>Pseudomonadota</taxon>
        <taxon>Alphaproteobacteria</taxon>
        <taxon>Hyphomicrobiales</taxon>
        <taxon>Rhizobiaceae</taxon>
        <taxon>Rhizobium/Agrobacterium group</taxon>
        <taxon>Agrobacterium</taxon>
    </lineage>
</organism>
<feature type="signal peptide" evidence="1">
    <location>
        <begin position="1"/>
        <end position="26"/>
    </location>
</feature>
<proteinExistence type="predicted"/>
<protein>
    <recommendedName>
        <fullName evidence="4">Transglutaminase</fullName>
    </recommendedName>
</protein>
<dbReference type="eggNOG" id="COG3672">
    <property type="taxonomic scope" value="Bacteria"/>
</dbReference>
<dbReference type="Pfam" id="PF06035">
    <property type="entry name" value="Peptidase_C93"/>
    <property type="match status" value="1"/>
</dbReference>